<dbReference type="GO" id="GO:0004040">
    <property type="term" value="F:amidase activity"/>
    <property type="evidence" value="ECO:0007669"/>
    <property type="project" value="InterPro"/>
</dbReference>
<evidence type="ECO:0000256" key="2">
    <source>
        <dbReference type="ARBA" id="ARBA00004418"/>
    </source>
</evidence>
<dbReference type="Gene3D" id="1.10.530.10">
    <property type="match status" value="1"/>
</dbReference>
<reference evidence="12 13" key="1">
    <citation type="submission" date="2015-11" db="EMBL/GenBank/DDBJ databases">
        <title>Genomic analysis of 38 Legionella species identifies large and diverse effector repertoires.</title>
        <authorList>
            <person name="Burstein D."/>
            <person name="Amaro F."/>
            <person name="Zusman T."/>
            <person name="Lifshitz Z."/>
            <person name="Cohen O."/>
            <person name="Gilbert J.A."/>
            <person name="Pupko T."/>
            <person name="Shuman H.A."/>
            <person name="Segal G."/>
        </authorList>
    </citation>
    <scope>NUCLEOTIDE SEQUENCE [LARGE SCALE GENOMIC DNA]</scope>
    <source>
        <strain evidence="12 13">ATCC 49504</strain>
    </source>
</reference>
<dbReference type="InterPro" id="IPR013377">
    <property type="entry name" value="FlgJ"/>
</dbReference>
<dbReference type="GO" id="GO:0016798">
    <property type="term" value="F:hydrolase activity, acting on glycosyl bonds"/>
    <property type="evidence" value="ECO:0007669"/>
    <property type="project" value="UniProtKB-KW"/>
</dbReference>
<evidence type="ECO:0000256" key="7">
    <source>
        <dbReference type="ARBA" id="ARBA00022795"/>
    </source>
</evidence>
<dbReference type="Proteomes" id="UP000054785">
    <property type="component" value="Unassembled WGS sequence"/>
</dbReference>
<evidence type="ECO:0000256" key="3">
    <source>
        <dbReference type="ARBA" id="ARBA00006880"/>
    </source>
</evidence>
<comment type="caution">
    <text evidence="12">The sequence shown here is derived from an EMBL/GenBank/DDBJ whole genome shotgun (WGS) entry which is preliminary data.</text>
</comment>
<dbReference type="Gene3D" id="2.10.70.40">
    <property type="entry name" value="peptidoglycan hydrolase"/>
    <property type="match status" value="1"/>
</dbReference>
<evidence type="ECO:0000313" key="13">
    <source>
        <dbReference type="Proteomes" id="UP000054785"/>
    </source>
</evidence>
<dbReference type="InterPro" id="IPR051056">
    <property type="entry name" value="Glycosyl_Hydrolase_73"/>
</dbReference>
<keyword evidence="6" id="KW-0574">Periplasm</keyword>
<evidence type="ECO:0000256" key="6">
    <source>
        <dbReference type="ARBA" id="ARBA00022764"/>
    </source>
</evidence>
<dbReference type="GO" id="GO:0071555">
    <property type="term" value="P:cell wall organization"/>
    <property type="evidence" value="ECO:0007669"/>
    <property type="project" value="UniProtKB-KW"/>
</dbReference>
<dbReference type="InterPro" id="IPR019301">
    <property type="entry name" value="Flagellar_prot_FlgJ_N"/>
</dbReference>
<evidence type="ECO:0000256" key="4">
    <source>
        <dbReference type="ARBA" id="ARBA00007974"/>
    </source>
</evidence>
<dbReference type="Pfam" id="PF01832">
    <property type="entry name" value="Glucosaminidase"/>
    <property type="match status" value="1"/>
</dbReference>
<dbReference type="GO" id="GO:0044780">
    <property type="term" value="P:bacterial-type flagellum assembly"/>
    <property type="evidence" value="ECO:0007669"/>
    <property type="project" value="InterPro"/>
</dbReference>
<organism evidence="12 13">
    <name type="scientific">Legionella geestiana</name>
    <dbReference type="NCBI Taxonomy" id="45065"/>
    <lineage>
        <taxon>Bacteria</taxon>
        <taxon>Pseudomonadati</taxon>
        <taxon>Pseudomonadota</taxon>
        <taxon>Gammaproteobacteria</taxon>
        <taxon>Legionellales</taxon>
        <taxon>Legionellaceae</taxon>
        <taxon>Legionella</taxon>
    </lineage>
</organism>
<dbReference type="Pfam" id="PF10135">
    <property type="entry name" value="Rod-binding"/>
    <property type="match status" value="1"/>
</dbReference>
<evidence type="ECO:0000256" key="1">
    <source>
        <dbReference type="ARBA" id="ARBA00002954"/>
    </source>
</evidence>
<keyword evidence="10" id="KW-0961">Cell wall biogenesis/degradation</keyword>
<dbReference type="InterPro" id="IPR002901">
    <property type="entry name" value="MGlyc_endo_b_GlcNAc-like_dom"/>
</dbReference>
<dbReference type="PANTHER" id="PTHR33308">
    <property type="entry name" value="PEPTIDOGLYCAN HYDROLASE FLGJ"/>
    <property type="match status" value="1"/>
</dbReference>
<dbReference type="AlphaFoldDB" id="A0A0W0U2G8"/>
<evidence type="ECO:0000256" key="5">
    <source>
        <dbReference type="ARBA" id="ARBA00013433"/>
    </source>
</evidence>
<evidence type="ECO:0000256" key="10">
    <source>
        <dbReference type="ARBA" id="ARBA00023316"/>
    </source>
</evidence>
<keyword evidence="13" id="KW-1185">Reference proteome</keyword>
<evidence type="ECO:0000256" key="9">
    <source>
        <dbReference type="ARBA" id="ARBA00023295"/>
    </source>
</evidence>
<keyword evidence="8 12" id="KW-0378">Hydrolase</keyword>
<dbReference type="GO" id="GO:0071973">
    <property type="term" value="P:bacterial-type flagellum-dependent cell motility"/>
    <property type="evidence" value="ECO:0007669"/>
    <property type="project" value="TreeGrafter"/>
</dbReference>
<keyword evidence="9" id="KW-0326">Glycosidase</keyword>
<evidence type="ECO:0000256" key="11">
    <source>
        <dbReference type="ARBA" id="ARBA00030835"/>
    </source>
</evidence>
<evidence type="ECO:0000313" key="12">
    <source>
        <dbReference type="EMBL" id="KTD02072.1"/>
    </source>
</evidence>
<protein>
    <recommendedName>
        <fullName evidence="5">Peptidoglycan hydrolase FlgJ</fullName>
    </recommendedName>
    <alternativeName>
        <fullName evidence="11">Muramidase FlgJ</fullName>
    </alternativeName>
</protein>
<comment type="function">
    <text evidence="1">Flagellum-specific muramidase which hydrolyzes the peptidoglycan layer to assemble the rod structure in the periplasmic space.</text>
</comment>
<dbReference type="SMART" id="SM00047">
    <property type="entry name" value="LYZ2"/>
    <property type="match status" value="1"/>
</dbReference>
<comment type="similarity">
    <text evidence="4">In the C-terminal section; belongs to the glycosyl hydrolase 73 family.</text>
</comment>
<name>A0A0W0U2G8_9GAMM</name>
<keyword evidence="7" id="KW-1005">Bacterial flagellum biogenesis</keyword>
<sequence>MFNMGKDAIKAAGANWTDIQGLKALNQQSKTQKEAVKKEVARQFEAMLVQTMLKSMREANTAFEGGLFGSEQQEMYTDLYDKQLSLVLSQSGFGLAKTIETWLDRQNPEAAAEKPATITEARRAPLLANRPIEAPATEKTEEKSAKSSTFDSAVDFVKTLWEPAKKAATLLGTDPRLLLAQAALETNWGKSIIPHAEGKSSFNLFNIKAGSQWKKETAAVNTLEQHGDTLVREKAHFRAYDSWEASFNDFVHLLQNNPRYQTALNAAPSPEKFTKALQDARYATDSQYADKIMGIYSSKTFNNLFEMANLA</sequence>
<proteinExistence type="inferred from homology"/>
<dbReference type="OrthoDB" id="289937at2"/>
<evidence type="ECO:0000256" key="8">
    <source>
        <dbReference type="ARBA" id="ARBA00022801"/>
    </source>
</evidence>
<comment type="subcellular location">
    <subcellularLocation>
        <location evidence="2">Periplasm</location>
    </subcellularLocation>
</comment>
<accession>A0A0W0U2G8</accession>
<dbReference type="PRINTS" id="PR01002">
    <property type="entry name" value="FLGFLGJ"/>
</dbReference>
<comment type="similarity">
    <text evidence="3">In the N-terminal section; belongs to the FlgJ family.</text>
</comment>
<gene>
    <name evidence="12" type="ORF">Lgee_0764</name>
</gene>
<dbReference type="RefSeq" id="WP_051550937.1">
    <property type="nucleotide sequence ID" value="NZ_CAAAHN010000021.1"/>
</dbReference>
<dbReference type="PATRIC" id="fig|45065.4.peg.820"/>
<dbReference type="EMBL" id="LNYC01000022">
    <property type="protein sequence ID" value="KTD02072.1"/>
    <property type="molecule type" value="Genomic_DNA"/>
</dbReference>
<dbReference type="PANTHER" id="PTHR33308:SF9">
    <property type="entry name" value="PEPTIDOGLYCAN HYDROLASE FLGJ"/>
    <property type="match status" value="1"/>
</dbReference>
<dbReference type="NCBIfam" id="TIGR02541">
    <property type="entry name" value="flagell_FlgJ"/>
    <property type="match status" value="1"/>
</dbReference>
<dbReference type="GO" id="GO:0042597">
    <property type="term" value="C:periplasmic space"/>
    <property type="evidence" value="ECO:0007669"/>
    <property type="project" value="UniProtKB-SubCell"/>
</dbReference>
<dbReference type="STRING" id="45065.Lgee_0764"/>